<protein>
    <submittedName>
        <fullName evidence="3">Uncharacterized protein</fullName>
    </submittedName>
</protein>
<sequence>MAVHQARHPCPGSTAVARRQSLGKAQGPPWPLERSSLADQDPGRASRRELGWISRALRYIPGAPWASETKQTRLFRLCARQRGPTSWTRRGGSVGGGVPQGHLQLCHPPAVTCTLEYIIAHHREAFGWDEEYASSAEHSFLAVGPVEASLGGFPGQPSRLLDRGGCLFLTSGLETQMISGPGERQRSRHKGGDWLAVVEGREQKMKHETGQGPFWVGRRRAECWQVGNGKVAQRRCGQSRRREGGGTLGPGALPFLARMAPPAIVSIGLDSGGALGALHLPRFLRGRTHLPAVFEVDACSFRRAFGLTAFRGGGGRPERFVGRNQPKHVKSLPSLSHSMKFSCAEDSNIAWPPIHDLARTSSSTPPVLAMCCSPIPISALLPSLPNAT</sequence>
<comment type="caution">
    <text evidence="3">The sequence shown here is derived from an EMBL/GenBank/DDBJ whole genome shotgun (WGS) entry which is preliminary data.</text>
</comment>
<reference evidence="3 4" key="2">
    <citation type="journal article" date="2016" name="Front. Microbiol.">
        <title>Genome and transcriptome sequences reveal the specific parasitism of the nematophagous Purpureocillium lilacinum 36-1.</title>
        <authorList>
            <person name="Xie J."/>
            <person name="Li S."/>
            <person name="Mo C."/>
            <person name="Xiao X."/>
            <person name="Peng D."/>
            <person name="Wang G."/>
            <person name="Xiao Y."/>
        </authorList>
    </citation>
    <scope>NUCLEOTIDE SEQUENCE [LARGE SCALE GENOMIC DNA]</scope>
    <source>
        <strain evidence="3 4">36-1</strain>
    </source>
</reference>
<dbReference type="Proteomes" id="UP000245956">
    <property type="component" value="Unassembled WGS sequence"/>
</dbReference>
<feature type="region of interest" description="Disordered" evidence="1">
    <location>
        <begin position="1"/>
        <end position="45"/>
    </location>
</feature>
<organism evidence="3 4">
    <name type="scientific">Purpureocillium lilacinum</name>
    <name type="common">Paecilomyces lilacinus</name>
    <dbReference type="NCBI Taxonomy" id="33203"/>
    <lineage>
        <taxon>Eukaryota</taxon>
        <taxon>Fungi</taxon>
        <taxon>Dikarya</taxon>
        <taxon>Ascomycota</taxon>
        <taxon>Pezizomycotina</taxon>
        <taxon>Sordariomycetes</taxon>
        <taxon>Hypocreomycetidae</taxon>
        <taxon>Hypocreales</taxon>
        <taxon>Ophiocordycipitaceae</taxon>
        <taxon>Purpureocillium</taxon>
    </lineage>
</organism>
<evidence type="ECO:0000313" key="5">
    <source>
        <dbReference type="Proteomes" id="UP001287286"/>
    </source>
</evidence>
<reference evidence="2" key="3">
    <citation type="submission" date="2023-11" db="EMBL/GenBank/DDBJ databases">
        <authorList>
            <person name="Beijen E."/>
            <person name="Ohm R.A."/>
        </authorList>
    </citation>
    <scope>NUCLEOTIDE SEQUENCE</scope>
    <source>
        <strain evidence="2">CBS 150709</strain>
    </source>
</reference>
<dbReference type="Proteomes" id="UP001287286">
    <property type="component" value="Unassembled WGS sequence"/>
</dbReference>
<name>A0A2U3E7D4_PURLI</name>
<accession>A0A2U3E7D4</accession>
<reference evidence="3" key="1">
    <citation type="submission" date="2015-05" db="EMBL/GenBank/DDBJ databases">
        <authorList>
            <person name="Wang D.B."/>
            <person name="Wang M."/>
        </authorList>
    </citation>
    <scope>NUCLEOTIDE SEQUENCE</scope>
    <source>
        <strain evidence="3">36-1</strain>
    </source>
</reference>
<evidence type="ECO:0000256" key="1">
    <source>
        <dbReference type="SAM" id="MobiDB-lite"/>
    </source>
</evidence>
<proteinExistence type="predicted"/>
<evidence type="ECO:0000313" key="3">
    <source>
        <dbReference type="EMBL" id="PWI70438.1"/>
    </source>
</evidence>
<evidence type="ECO:0000313" key="2">
    <source>
        <dbReference type="EMBL" id="KAK4089646.1"/>
    </source>
</evidence>
<dbReference type="EMBL" id="JAWRVI010000019">
    <property type="protein sequence ID" value="KAK4089646.1"/>
    <property type="molecule type" value="Genomic_DNA"/>
</dbReference>
<reference evidence="2 5" key="4">
    <citation type="journal article" date="2024" name="Microbiol. Resour. Announc.">
        <title>Genome annotations for the ascomycete fungi Trichoderma harzianum, Trichoderma aggressivum, and Purpureocillium lilacinum.</title>
        <authorList>
            <person name="Beijen E.P.W."/>
            <person name="Ohm R.A."/>
        </authorList>
    </citation>
    <scope>NUCLEOTIDE SEQUENCE [LARGE SCALE GENOMIC DNA]</scope>
    <source>
        <strain evidence="2 5">CBS 150709</strain>
    </source>
</reference>
<dbReference type="AlphaFoldDB" id="A0A2U3E7D4"/>
<keyword evidence="5" id="KW-1185">Reference proteome</keyword>
<dbReference type="EMBL" id="LCWV01000009">
    <property type="protein sequence ID" value="PWI70438.1"/>
    <property type="molecule type" value="Genomic_DNA"/>
</dbReference>
<evidence type="ECO:0000313" key="4">
    <source>
        <dbReference type="Proteomes" id="UP000245956"/>
    </source>
</evidence>
<gene>
    <name evidence="3" type="ORF">PCL_12837</name>
    <name evidence="2" type="ORF">Purlil1_6215</name>
</gene>